<dbReference type="WBParaSite" id="PSU_v2.g1990.t1">
    <property type="protein sequence ID" value="PSU_v2.g1990.t1"/>
    <property type="gene ID" value="PSU_v2.g1990"/>
</dbReference>
<evidence type="ECO:0000313" key="2">
    <source>
        <dbReference type="Proteomes" id="UP000887577"/>
    </source>
</evidence>
<feature type="region of interest" description="Disordered" evidence="1">
    <location>
        <begin position="248"/>
        <end position="273"/>
    </location>
</feature>
<reference evidence="3" key="1">
    <citation type="submission" date="2022-11" db="UniProtKB">
        <authorList>
            <consortium name="WormBaseParasite"/>
        </authorList>
    </citation>
    <scope>IDENTIFICATION</scope>
</reference>
<dbReference type="Proteomes" id="UP000887577">
    <property type="component" value="Unplaced"/>
</dbReference>
<protein>
    <submittedName>
        <fullName evidence="3">Ubiquitin-like protease family profile domain-containing protein</fullName>
    </submittedName>
</protein>
<keyword evidence="2" id="KW-1185">Reference proteome</keyword>
<feature type="compositionally biased region" description="Basic residues" evidence="1">
    <location>
        <begin position="257"/>
        <end position="269"/>
    </location>
</feature>
<evidence type="ECO:0000256" key="1">
    <source>
        <dbReference type="SAM" id="MobiDB-lite"/>
    </source>
</evidence>
<organism evidence="2 3">
    <name type="scientific">Panagrolaimus superbus</name>
    <dbReference type="NCBI Taxonomy" id="310955"/>
    <lineage>
        <taxon>Eukaryota</taxon>
        <taxon>Metazoa</taxon>
        <taxon>Ecdysozoa</taxon>
        <taxon>Nematoda</taxon>
        <taxon>Chromadorea</taxon>
        <taxon>Rhabditida</taxon>
        <taxon>Tylenchina</taxon>
        <taxon>Panagrolaimomorpha</taxon>
        <taxon>Panagrolaimoidea</taxon>
        <taxon>Panagrolaimidae</taxon>
        <taxon>Panagrolaimus</taxon>
    </lineage>
</organism>
<proteinExistence type="predicted"/>
<sequence>MSDASKLTKEQRKDICHGNSLQNVRDQKSYQELCGAAFSLELASLVATSNKNVLALHTDFSGIHYSERYQNPENILAKNFLIGKKYNNDYDFLCIPVIVYSEKSKKAVKKLGERVGHWIIAFYFRVENLLLYVDPFGSEKLEEIYPHVKTIISRAINTVGPELTDFNPRFYFEPHNNQPLGNVIDCGYICLFSAYRTITFGPKNLYDKNYNLSNFKIKIFKNFEILTARNTPPTSPLSSDIEEIDMEYIPKENERKSPKKKHSKTKKSPTKVAPKKIITITSKKGYRPKLNKVTSDSVSPTKSKKEELHIEYATVSSDSEGPSEKDKAKNVASEKMKFKNEQEIINLDSSNDEVWDVTDEEIPFKKSKIAETPTSVFNSLSLHTPKNEKRIFNNSLTPKNSFGIRRKRAGIAKNGTVIDGIETDIPMETDCEIIKDESLEANRKMLTPKRTFVSNKKVKLNQFHQKLILMIH</sequence>
<name>A0A914YLV7_9BILA</name>
<accession>A0A914YLV7</accession>
<dbReference type="AlphaFoldDB" id="A0A914YLV7"/>
<evidence type="ECO:0000313" key="3">
    <source>
        <dbReference type="WBParaSite" id="PSU_v2.g1990.t1"/>
    </source>
</evidence>